<reference evidence="2" key="1">
    <citation type="submission" date="2021-02" db="EMBL/GenBank/DDBJ databases">
        <title>Genome sequence of Rhodospirillales sp. strain TMPK1 isolated from soil.</title>
        <authorList>
            <person name="Nakai R."/>
            <person name="Kusada H."/>
            <person name="Tamaki H."/>
        </authorList>
    </citation>
    <scope>NUCLEOTIDE SEQUENCE</scope>
    <source>
        <strain evidence="2">TMPK1</strain>
    </source>
</reference>
<dbReference type="Proteomes" id="UP000681075">
    <property type="component" value="Unassembled WGS sequence"/>
</dbReference>
<evidence type="ECO:0000259" key="1">
    <source>
        <dbReference type="Pfam" id="PF01656"/>
    </source>
</evidence>
<name>A0A8S8XFV7_9PROT</name>
<dbReference type="PANTHER" id="PTHR13696:SF96">
    <property type="entry name" value="COBQ_COBB_MIND_PARA NUCLEOTIDE BINDING DOMAIN-CONTAINING PROTEIN"/>
    <property type="match status" value="1"/>
</dbReference>
<dbReference type="Pfam" id="PF01656">
    <property type="entry name" value="CbiA"/>
    <property type="match status" value="1"/>
</dbReference>
<dbReference type="RefSeq" id="WP_420243117.1">
    <property type="nucleotide sequence ID" value="NZ_BOPV01000001.1"/>
</dbReference>
<dbReference type="PANTHER" id="PTHR13696">
    <property type="entry name" value="P-LOOP CONTAINING NUCLEOSIDE TRIPHOSPHATE HYDROLASE"/>
    <property type="match status" value="1"/>
</dbReference>
<sequence>MKSILVANSKGGCGKTTIATSLAGAFADAGNNVLLADADRQGSSLAWTKSRPAHLAPIQSADWSKRIGTIPKGLHYLIIDGPAGIRETQVEALLDTVDIIVMPVLPSVFDQNASQEFLSKLDELKPIRRNKKPIAIVGNRVRAYTRAAQRLDEFLAELGHDVLTRLRESSFYPEAAARGMTIFDMGDMRSELVREDWDPLISFIEDRK</sequence>
<gene>
    <name evidence="2" type="ORF">TMPK1_22420</name>
</gene>
<dbReference type="InterPro" id="IPR027417">
    <property type="entry name" value="P-loop_NTPase"/>
</dbReference>
<keyword evidence="3" id="KW-1185">Reference proteome</keyword>
<organism evidence="2 3">
    <name type="scientific">Roseiterribacter gracilis</name>
    <dbReference type="NCBI Taxonomy" id="2812848"/>
    <lineage>
        <taxon>Bacteria</taxon>
        <taxon>Pseudomonadati</taxon>
        <taxon>Pseudomonadota</taxon>
        <taxon>Alphaproteobacteria</taxon>
        <taxon>Rhodospirillales</taxon>
        <taxon>Roseiterribacteraceae</taxon>
        <taxon>Roseiterribacter</taxon>
    </lineage>
</organism>
<dbReference type="InterPro" id="IPR002586">
    <property type="entry name" value="CobQ/CobB/MinD/ParA_Nub-bd_dom"/>
</dbReference>
<accession>A0A8S8XFV7</accession>
<evidence type="ECO:0000313" key="3">
    <source>
        <dbReference type="Proteomes" id="UP000681075"/>
    </source>
</evidence>
<evidence type="ECO:0000313" key="2">
    <source>
        <dbReference type="EMBL" id="GIL40005.1"/>
    </source>
</evidence>
<comment type="caution">
    <text evidence="2">The sequence shown here is derived from an EMBL/GenBank/DDBJ whole genome shotgun (WGS) entry which is preliminary data.</text>
</comment>
<feature type="domain" description="CobQ/CobB/MinD/ParA nucleotide binding" evidence="1">
    <location>
        <begin position="4"/>
        <end position="182"/>
    </location>
</feature>
<dbReference type="InterPro" id="IPR050678">
    <property type="entry name" value="DNA_Partitioning_ATPase"/>
</dbReference>
<proteinExistence type="predicted"/>
<dbReference type="CDD" id="cd02042">
    <property type="entry name" value="ParAB_family"/>
    <property type="match status" value="1"/>
</dbReference>
<dbReference type="EMBL" id="BOPV01000001">
    <property type="protein sequence ID" value="GIL40005.1"/>
    <property type="molecule type" value="Genomic_DNA"/>
</dbReference>
<dbReference type="SUPFAM" id="SSF52540">
    <property type="entry name" value="P-loop containing nucleoside triphosphate hydrolases"/>
    <property type="match status" value="1"/>
</dbReference>
<protein>
    <submittedName>
        <fullName evidence="2">Chromosome partitioning protein ParA</fullName>
    </submittedName>
</protein>
<dbReference type="Gene3D" id="3.40.50.300">
    <property type="entry name" value="P-loop containing nucleotide triphosphate hydrolases"/>
    <property type="match status" value="1"/>
</dbReference>
<dbReference type="PIRSF" id="PIRSF009320">
    <property type="entry name" value="Nuc_binding_HP_1000"/>
    <property type="match status" value="1"/>
</dbReference>
<dbReference type="AlphaFoldDB" id="A0A8S8XFV7"/>